<dbReference type="SUPFAM" id="SSF46689">
    <property type="entry name" value="Homeodomain-like"/>
    <property type="match status" value="1"/>
</dbReference>
<evidence type="ECO:0000256" key="3">
    <source>
        <dbReference type="ARBA" id="ARBA00023163"/>
    </source>
</evidence>
<evidence type="ECO:0000256" key="4">
    <source>
        <dbReference type="PROSITE-ProRule" id="PRU00335"/>
    </source>
</evidence>
<protein>
    <submittedName>
        <fullName evidence="6">Putative TetR family transcriptional regulator</fullName>
    </submittedName>
</protein>
<dbReference type="InterPro" id="IPR049445">
    <property type="entry name" value="TetR_SbtR-like_C"/>
</dbReference>
<keyword evidence="3" id="KW-0804">Transcription</keyword>
<dbReference type="InterPro" id="IPR001647">
    <property type="entry name" value="HTH_TetR"/>
</dbReference>
<evidence type="ECO:0000256" key="1">
    <source>
        <dbReference type="ARBA" id="ARBA00023015"/>
    </source>
</evidence>
<dbReference type="SUPFAM" id="SSF48498">
    <property type="entry name" value="Tetracyclin repressor-like, C-terminal domain"/>
    <property type="match status" value="1"/>
</dbReference>
<dbReference type="PANTHER" id="PTHR30055:SF234">
    <property type="entry name" value="HTH-TYPE TRANSCRIPTIONAL REGULATOR BETI"/>
    <property type="match status" value="1"/>
</dbReference>
<dbReference type="Pfam" id="PF21597">
    <property type="entry name" value="TetR_C_43"/>
    <property type="match status" value="1"/>
</dbReference>
<dbReference type="InterPro" id="IPR036271">
    <property type="entry name" value="Tet_transcr_reg_TetR-rel_C_sf"/>
</dbReference>
<comment type="caution">
    <text evidence="6">The sequence shown here is derived from an EMBL/GenBank/DDBJ whole genome shotgun (WGS) entry which is preliminary data.</text>
</comment>
<dbReference type="EMBL" id="BACI01000027">
    <property type="protein sequence ID" value="GAA11318.1"/>
    <property type="molecule type" value="Genomic_DNA"/>
</dbReference>
<dbReference type="InterPro" id="IPR009057">
    <property type="entry name" value="Homeodomain-like_sf"/>
</dbReference>
<feature type="DNA-binding region" description="H-T-H motif" evidence="4">
    <location>
        <begin position="40"/>
        <end position="59"/>
    </location>
</feature>
<organism evidence="6 7">
    <name type="scientific">Gordonia alkanivorans NBRC 16433</name>
    <dbReference type="NCBI Taxonomy" id="1027371"/>
    <lineage>
        <taxon>Bacteria</taxon>
        <taxon>Bacillati</taxon>
        <taxon>Actinomycetota</taxon>
        <taxon>Actinomycetes</taxon>
        <taxon>Mycobacteriales</taxon>
        <taxon>Gordoniaceae</taxon>
        <taxon>Gordonia</taxon>
    </lineage>
</organism>
<sequence>MTDESRGREDVDMRADAARRRQAIVKEARRLFAAQGGGVALETLAEAAGVGIATLYRNFESRHALADEVALAILNDIGRAADEGLTQITTAPDAAWTAFVNRLVELDLGALSAALAEYVTAAVRTTQTQTLARVDELLGSAKNAELVRDDLDALELIVGIGLITRPQPEAVAAVTPNLVPRLVSILLAGMRPSSDD</sequence>
<evidence type="ECO:0000313" key="6">
    <source>
        <dbReference type="EMBL" id="GAA11318.1"/>
    </source>
</evidence>
<evidence type="ECO:0000313" key="7">
    <source>
        <dbReference type="Proteomes" id="UP000003558"/>
    </source>
</evidence>
<reference evidence="6 7" key="1">
    <citation type="submission" date="2011-05" db="EMBL/GenBank/DDBJ databases">
        <title>Whole genome shotgun sequence of Gordonia alkanivorans NBRC 16433.</title>
        <authorList>
            <person name="Hosoyama A."/>
            <person name="Nakamura S."/>
            <person name="Takarada H."/>
            <person name="Tsuchikane K."/>
            <person name="Yamazaki S."/>
            <person name="Fujita N."/>
        </authorList>
    </citation>
    <scope>NUCLEOTIDE SEQUENCE [LARGE SCALE GENOMIC DNA]</scope>
    <source>
        <strain evidence="6 7">NBRC 16433</strain>
    </source>
</reference>
<name>F9VRS9_9ACTN</name>
<dbReference type="Pfam" id="PF00440">
    <property type="entry name" value="TetR_N"/>
    <property type="match status" value="1"/>
</dbReference>
<dbReference type="PANTHER" id="PTHR30055">
    <property type="entry name" value="HTH-TYPE TRANSCRIPTIONAL REGULATOR RUTR"/>
    <property type="match status" value="1"/>
</dbReference>
<dbReference type="PRINTS" id="PR00455">
    <property type="entry name" value="HTHTETR"/>
</dbReference>
<dbReference type="AlphaFoldDB" id="F9VRS9"/>
<dbReference type="eggNOG" id="COG1309">
    <property type="taxonomic scope" value="Bacteria"/>
</dbReference>
<gene>
    <name evidence="6" type="ORF">GOALK_027_00030</name>
</gene>
<keyword evidence="1" id="KW-0805">Transcription regulation</keyword>
<dbReference type="InterPro" id="IPR050109">
    <property type="entry name" value="HTH-type_TetR-like_transc_reg"/>
</dbReference>
<accession>F9VRS9</accession>
<dbReference type="Proteomes" id="UP000003558">
    <property type="component" value="Unassembled WGS sequence"/>
</dbReference>
<dbReference type="PROSITE" id="PS50977">
    <property type="entry name" value="HTH_TETR_2"/>
    <property type="match status" value="1"/>
</dbReference>
<dbReference type="GO" id="GO:0003700">
    <property type="term" value="F:DNA-binding transcription factor activity"/>
    <property type="evidence" value="ECO:0007669"/>
    <property type="project" value="TreeGrafter"/>
</dbReference>
<feature type="domain" description="HTH tetR-type" evidence="5">
    <location>
        <begin position="18"/>
        <end position="77"/>
    </location>
</feature>
<proteinExistence type="predicted"/>
<evidence type="ECO:0000256" key="2">
    <source>
        <dbReference type="ARBA" id="ARBA00023125"/>
    </source>
</evidence>
<evidence type="ECO:0000259" key="5">
    <source>
        <dbReference type="PROSITE" id="PS50977"/>
    </source>
</evidence>
<dbReference type="Gene3D" id="1.10.357.10">
    <property type="entry name" value="Tetracycline Repressor, domain 2"/>
    <property type="match status" value="1"/>
</dbReference>
<keyword evidence="2 4" id="KW-0238">DNA-binding</keyword>
<dbReference type="STRING" id="1027371.GOALK_027_00030"/>
<dbReference type="GO" id="GO:0000976">
    <property type="term" value="F:transcription cis-regulatory region binding"/>
    <property type="evidence" value="ECO:0007669"/>
    <property type="project" value="TreeGrafter"/>
</dbReference>